<dbReference type="Proteomes" id="UP000594688">
    <property type="component" value="Chromosome"/>
</dbReference>
<dbReference type="AlphaFoldDB" id="A0A7T0BVN0"/>
<sequence length="87" mass="10030">MTSEEVRNSILSIIADIAPDEDLSGIQDEVKLRDQFDLDSMDFLDIVMELRKRFNLEVPEEDYPKLVTMSSCVEYLSPRLKDHQPVG</sequence>
<evidence type="ECO:0000313" key="4">
    <source>
        <dbReference type="EMBL" id="QPJ61297.1"/>
    </source>
</evidence>
<dbReference type="PANTHER" id="PTHR20863:SF76">
    <property type="entry name" value="CARRIER DOMAIN-CONTAINING PROTEIN"/>
    <property type="match status" value="1"/>
</dbReference>
<dbReference type="GO" id="GO:0016020">
    <property type="term" value="C:membrane"/>
    <property type="evidence" value="ECO:0007669"/>
    <property type="project" value="GOC"/>
</dbReference>
<dbReference type="InterPro" id="IPR036736">
    <property type="entry name" value="ACP-like_sf"/>
</dbReference>
<proteinExistence type="predicted"/>
<protein>
    <submittedName>
        <fullName evidence="4">Acyl carrier protein</fullName>
    </submittedName>
</protein>
<evidence type="ECO:0000256" key="2">
    <source>
        <dbReference type="ARBA" id="ARBA00022553"/>
    </source>
</evidence>
<dbReference type="Pfam" id="PF00550">
    <property type="entry name" value="PP-binding"/>
    <property type="match status" value="1"/>
</dbReference>
<dbReference type="SUPFAM" id="SSF47336">
    <property type="entry name" value="ACP-like"/>
    <property type="match status" value="1"/>
</dbReference>
<dbReference type="Gene3D" id="1.10.1200.10">
    <property type="entry name" value="ACP-like"/>
    <property type="match status" value="1"/>
</dbReference>
<accession>A0A7T0BVN0</accession>
<gene>
    <name evidence="4" type="ORF">G3M70_05090</name>
</gene>
<feature type="domain" description="Carrier" evidence="3">
    <location>
        <begin position="1"/>
        <end position="80"/>
    </location>
</feature>
<dbReference type="KEGG" id="nli:G3M70_05090"/>
<dbReference type="GO" id="GO:0000035">
    <property type="term" value="F:acyl binding"/>
    <property type="evidence" value="ECO:0007669"/>
    <property type="project" value="TreeGrafter"/>
</dbReference>
<keyword evidence="1" id="KW-0596">Phosphopantetheine</keyword>
<dbReference type="InterPro" id="IPR003231">
    <property type="entry name" value="ACP"/>
</dbReference>
<dbReference type="EMBL" id="CP048685">
    <property type="protein sequence ID" value="QPJ61297.1"/>
    <property type="molecule type" value="Genomic_DNA"/>
</dbReference>
<name>A0A7T0BVN0_9BACT</name>
<dbReference type="GO" id="GO:0000036">
    <property type="term" value="F:acyl carrier activity"/>
    <property type="evidence" value="ECO:0007669"/>
    <property type="project" value="TreeGrafter"/>
</dbReference>
<organism evidence="4 5">
    <name type="scientific">Candidatus Nitronauta litoralis</name>
    <dbReference type="NCBI Taxonomy" id="2705533"/>
    <lineage>
        <taxon>Bacteria</taxon>
        <taxon>Pseudomonadati</taxon>
        <taxon>Nitrospinota/Tectimicrobiota group</taxon>
        <taxon>Nitrospinota</taxon>
        <taxon>Nitrospinia</taxon>
        <taxon>Nitrospinales</taxon>
        <taxon>Nitrospinaceae</taxon>
        <taxon>Candidatus Nitronauta</taxon>
    </lineage>
</organism>
<dbReference type="PROSITE" id="PS50075">
    <property type="entry name" value="CARRIER"/>
    <property type="match status" value="1"/>
</dbReference>
<dbReference type="GO" id="GO:0005829">
    <property type="term" value="C:cytosol"/>
    <property type="evidence" value="ECO:0007669"/>
    <property type="project" value="TreeGrafter"/>
</dbReference>
<dbReference type="InterPro" id="IPR009081">
    <property type="entry name" value="PP-bd_ACP"/>
</dbReference>
<evidence type="ECO:0000259" key="3">
    <source>
        <dbReference type="PROSITE" id="PS50075"/>
    </source>
</evidence>
<evidence type="ECO:0000256" key="1">
    <source>
        <dbReference type="ARBA" id="ARBA00022450"/>
    </source>
</evidence>
<reference evidence="4 5" key="1">
    <citation type="submission" date="2020-02" db="EMBL/GenBank/DDBJ databases">
        <title>Genomic and physiological characterization of two novel Nitrospinaceae genera.</title>
        <authorList>
            <person name="Mueller A.J."/>
            <person name="Jung M.-Y."/>
            <person name="Strachan C.R."/>
            <person name="Herbold C.W."/>
            <person name="Kirkegaard R.H."/>
            <person name="Daims H."/>
        </authorList>
    </citation>
    <scope>NUCLEOTIDE SEQUENCE [LARGE SCALE GENOMIC DNA]</scope>
    <source>
        <strain evidence="4">EB</strain>
    </source>
</reference>
<evidence type="ECO:0000313" key="5">
    <source>
        <dbReference type="Proteomes" id="UP000594688"/>
    </source>
</evidence>
<dbReference type="PANTHER" id="PTHR20863">
    <property type="entry name" value="ACYL CARRIER PROTEIN"/>
    <property type="match status" value="1"/>
</dbReference>
<dbReference type="GO" id="GO:0009245">
    <property type="term" value="P:lipid A biosynthetic process"/>
    <property type="evidence" value="ECO:0007669"/>
    <property type="project" value="TreeGrafter"/>
</dbReference>
<keyword evidence="2" id="KW-0597">Phosphoprotein</keyword>